<accession>A0ABN9HRX8</accession>
<evidence type="ECO:0000313" key="3">
    <source>
        <dbReference type="Proteomes" id="UP001162483"/>
    </source>
</evidence>
<dbReference type="Proteomes" id="UP001162483">
    <property type="component" value="Unassembled WGS sequence"/>
</dbReference>
<proteinExistence type="predicted"/>
<dbReference type="EMBL" id="CATNWA010021945">
    <property type="protein sequence ID" value="CAI9624537.1"/>
    <property type="molecule type" value="Genomic_DNA"/>
</dbReference>
<organism evidence="2 3">
    <name type="scientific">Staurois parvus</name>
    <dbReference type="NCBI Taxonomy" id="386267"/>
    <lineage>
        <taxon>Eukaryota</taxon>
        <taxon>Metazoa</taxon>
        <taxon>Chordata</taxon>
        <taxon>Craniata</taxon>
        <taxon>Vertebrata</taxon>
        <taxon>Euteleostomi</taxon>
        <taxon>Amphibia</taxon>
        <taxon>Batrachia</taxon>
        <taxon>Anura</taxon>
        <taxon>Neobatrachia</taxon>
        <taxon>Ranoidea</taxon>
        <taxon>Ranidae</taxon>
        <taxon>Staurois</taxon>
    </lineage>
</organism>
<evidence type="ECO:0000313" key="2">
    <source>
        <dbReference type="EMBL" id="CAI9624537.1"/>
    </source>
</evidence>
<comment type="caution">
    <text evidence="2">The sequence shown here is derived from an EMBL/GenBank/DDBJ whole genome shotgun (WGS) entry which is preliminary data.</text>
</comment>
<name>A0ABN9HRX8_9NEOB</name>
<feature type="region of interest" description="Disordered" evidence="1">
    <location>
        <begin position="1"/>
        <end position="39"/>
    </location>
</feature>
<keyword evidence="3" id="KW-1185">Reference proteome</keyword>
<evidence type="ECO:0000256" key="1">
    <source>
        <dbReference type="SAM" id="MobiDB-lite"/>
    </source>
</evidence>
<gene>
    <name evidence="2" type="ORF">SPARVUS_LOCUS16673134</name>
</gene>
<reference evidence="2" key="1">
    <citation type="submission" date="2023-05" db="EMBL/GenBank/DDBJ databases">
        <authorList>
            <person name="Stuckert A."/>
        </authorList>
    </citation>
    <scope>NUCLEOTIDE SEQUENCE</scope>
</reference>
<sequence length="56" mass="6541">MTDYGPGSSNGEPVNLPAPYDKMEPPAVVRRPEKSGTWQELWQWRQQQWEGRTRDP</sequence>
<protein>
    <submittedName>
        <fullName evidence="2">Uncharacterized protein</fullName>
    </submittedName>
</protein>